<comment type="similarity">
    <text evidence="3 15">Belongs to the PNT beta subunit family.</text>
</comment>
<evidence type="ECO:0000313" key="18">
    <source>
        <dbReference type="EMBL" id="MDR6509798.1"/>
    </source>
</evidence>
<feature type="transmembrane region" description="Helical" evidence="16">
    <location>
        <begin position="217"/>
        <end position="237"/>
    </location>
</feature>
<evidence type="ECO:0000256" key="3">
    <source>
        <dbReference type="ARBA" id="ARBA00007919"/>
    </source>
</evidence>
<name>A0ABU1MHH8_9SPHN</name>
<keyword evidence="9 15" id="KW-0521">NADP</keyword>
<dbReference type="PANTHER" id="PTHR44758">
    <property type="entry name" value="NAD(P) TRANSHYDROGENASE SUBUNIT BETA"/>
    <property type="match status" value="1"/>
</dbReference>
<dbReference type="SUPFAM" id="SSF52467">
    <property type="entry name" value="DHS-like NAD/FAD-binding domain"/>
    <property type="match status" value="1"/>
</dbReference>
<evidence type="ECO:0000256" key="4">
    <source>
        <dbReference type="ARBA" id="ARBA00012943"/>
    </source>
</evidence>
<evidence type="ECO:0000256" key="12">
    <source>
        <dbReference type="ARBA" id="ARBA00023027"/>
    </source>
</evidence>
<dbReference type="EC" id="7.1.1.1" evidence="4 15"/>
<dbReference type="PANTHER" id="PTHR44758:SF1">
    <property type="entry name" value="NAD(P) TRANSHYDROGENASE SUBUNIT BETA"/>
    <property type="match status" value="1"/>
</dbReference>
<keyword evidence="18" id="KW-0560">Oxidoreductase</keyword>
<feature type="transmembrane region" description="Helical" evidence="16">
    <location>
        <begin position="166"/>
        <end position="185"/>
    </location>
</feature>
<evidence type="ECO:0000256" key="1">
    <source>
        <dbReference type="ARBA" id="ARBA00003943"/>
    </source>
</evidence>
<dbReference type="PIRSF" id="PIRSF000204">
    <property type="entry name" value="PNTB"/>
    <property type="match status" value="1"/>
</dbReference>
<evidence type="ECO:0000256" key="7">
    <source>
        <dbReference type="ARBA" id="ARBA00022519"/>
    </source>
</evidence>
<feature type="transmembrane region" description="Helical" evidence="16">
    <location>
        <begin position="191"/>
        <end position="210"/>
    </location>
</feature>
<evidence type="ECO:0000256" key="5">
    <source>
        <dbReference type="ARBA" id="ARBA00014581"/>
    </source>
</evidence>
<dbReference type="Pfam" id="PF02233">
    <property type="entry name" value="PNTB"/>
    <property type="match status" value="1"/>
</dbReference>
<gene>
    <name evidence="18" type="ORF">J2792_000638</name>
</gene>
<dbReference type="Proteomes" id="UP001184150">
    <property type="component" value="Unassembled WGS sequence"/>
</dbReference>
<keyword evidence="13 15" id="KW-0472">Membrane</keyword>
<dbReference type="InterPro" id="IPR034300">
    <property type="entry name" value="PNTB-like"/>
</dbReference>
<accession>A0ABU1MHH8</accession>
<comment type="catalytic activity">
    <reaction evidence="14 15">
        <text>NAD(+) + NADPH + H(+)(in) = NADH + NADP(+) + H(+)(out)</text>
        <dbReference type="Rhea" id="RHEA:47992"/>
        <dbReference type="ChEBI" id="CHEBI:15378"/>
        <dbReference type="ChEBI" id="CHEBI:57540"/>
        <dbReference type="ChEBI" id="CHEBI:57783"/>
        <dbReference type="ChEBI" id="CHEBI:57945"/>
        <dbReference type="ChEBI" id="CHEBI:58349"/>
        <dbReference type="EC" id="7.1.1.1"/>
    </reaction>
</comment>
<protein>
    <recommendedName>
        <fullName evidence="5 15">NAD(P) transhydrogenase subunit beta</fullName>
        <ecNumber evidence="4 15">7.1.1.1</ecNumber>
    </recommendedName>
    <alternativeName>
        <fullName evidence="15">Nicotinamide nucleotide transhydrogenase subunit beta</fullName>
    </alternativeName>
</protein>
<feature type="transmembrane region" description="Helical" evidence="16">
    <location>
        <begin position="6"/>
        <end position="27"/>
    </location>
</feature>
<feature type="domain" description="NADP transhydrogenase beta-like" evidence="17">
    <location>
        <begin position="11"/>
        <end position="465"/>
    </location>
</feature>
<dbReference type="EMBL" id="JAVDRD010000001">
    <property type="protein sequence ID" value="MDR6509798.1"/>
    <property type="molecule type" value="Genomic_DNA"/>
</dbReference>
<evidence type="ECO:0000256" key="15">
    <source>
        <dbReference type="PIRNR" id="PIRNR000204"/>
    </source>
</evidence>
<reference evidence="18 19" key="1">
    <citation type="submission" date="2023-07" db="EMBL/GenBank/DDBJ databases">
        <title>Sorghum-associated microbial communities from plants grown in Nebraska, USA.</title>
        <authorList>
            <person name="Schachtman D."/>
        </authorList>
    </citation>
    <scope>NUCLEOTIDE SEQUENCE [LARGE SCALE GENOMIC DNA]</scope>
    <source>
        <strain evidence="18 19">DS1027</strain>
    </source>
</reference>
<dbReference type="Gene3D" id="3.40.50.1220">
    <property type="entry name" value="TPP-binding domain"/>
    <property type="match status" value="1"/>
</dbReference>
<evidence type="ECO:0000256" key="16">
    <source>
        <dbReference type="SAM" id="Phobius"/>
    </source>
</evidence>
<dbReference type="InterPro" id="IPR029035">
    <property type="entry name" value="DHS-like_NAD/FAD-binding_dom"/>
</dbReference>
<keyword evidence="19" id="KW-1185">Reference proteome</keyword>
<evidence type="ECO:0000256" key="13">
    <source>
        <dbReference type="ARBA" id="ARBA00023136"/>
    </source>
</evidence>
<dbReference type="InterPro" id="IPR012136">
    <property type="entry name" value="NADH_DH_b"/>
</dbReference>
<dbReference type="RefSeq" id="WP_169047899.1">
    <property type="nucleotide sequence ID" value="NZ_JAVDRD010000001.1"/>
</dbReference>
<evidence type="ECO:0000256" key="9">
    <source>
        <dbReference type="ARBA" id="ARBA00022857"/>
    </source>
</evidence>
<comment type="subcellular location">
    <subcellularLocation>
        <location evidence="2">Cell inner membrane</location>
        <topology evidence="2">Multi-pass membrane protein</topology>
    </subcellularLocation>
</comment>
<keyword evidence="7 15" id="KW-0997">Cell inner membrane</keyword>
<feature type="transmembrane region" description="Helical" evidence="16">
    <location>
        <begin position="90"/>
        <end position="112"/>
    </location>
</feature>
<keyword evidence="11 16" id="KW-1133">Transmembrane helix</keyword>
<evidence type="ECO:0000256" key="11">
    <source>
        <dbReference type="ARBA" id="ARBA00022989"/>
    </source>
</evidence>
<evidence type="ECO:0000256" key="14">
    <source>
        <dbReference type="ARBA" id="ARBA00048202"/>
    </source>
</evidence>
<feature type="transmembrane region" description="Helical" evidence="16">
    <location>
        <begin position="39"/>
        <end position="57"/>
    </location>
</feature>
<comment type="caution">
    <text evidence="18">The sequence shown here is derived from an EMBL/GenBank/DDBJ whole genome shotgun (WGS) entry which is preliminary data.</text>
</comment>
<keyword evidence="6 15" id="KW-1003">Cell membrane</keyword>
<evidence type="ECO:0000313" key="19">
    <source>
        <dbReference type="Proteomes" id="UP001184150"/>
    </source>
</evidence>
<evidence type="ECO:0000256" key="10">
    <source>
        <dbReference type="ARBA" id="ARBA00022967"/>
    </source>
</evidence>
<keyword evidence="10 15" id="KW-1278">Translocase</keyword>
<proteinExistence type="inferred from homology"/>
<keyword evidence="8 16" id="KW-0812">Transmembrane</keyword>
<keyword evidence="12 15" id="KW-0520">NAD</keyword>
<evidence type="ECO:0000256" key="8">
    <source>
        <dbReference type="ARBA" id="ARBA00022692"/>
    </source>
</evidence>
<dbReference type="GO" id="GO:0016491">
    <property type="term" value="F:oxidoreductase activity"/>
    <property type="evidence" value="ECO:0007669"/>
    <property type="project" value="UniProtKB-KW"/>
</dbReference>
<comment type="function">
    <text evidence="1 15">The transhydrogenation between NADH and NADP is coupled to respiration and ATP hydrolysis and functions as a proton pump across the membrane.</text>
</comment>
<evidence type="ECO:0000259" key="17">
    <source>
        <dbReference type="Pfam" id="PF02233"/>
    </source>
</evidence>
<evidence type="ECO:0000256" key="2">
    <source>
        <dbReference type="ARBA" id="ARBA00004429"/>
    </source>
</evidence>
<sequence>MEHASSPWVGLAYLVAGVLFIMALRGLSSPGTSRAGNRYGMIGMTIAVATTLVTHSIASLPEIAVAIAIGGGIGFIIARRIQMTAMPQLVAAFHSLVGLAAVLVGLAAYANPEAFGILDAQGLIEPQSRVEMGLGIAIGAITFSGSIIAFLKLAGKMSGAAILLPGRHVINLGTLLAILGLVGWFTQDQSAWVIATITALSFVIGFLLIIPIGGADMPVVVSMLNSYSGWAAAAMGFTLHNTAMIITGALVGSSGAILSYIMCKAMNRSFLSVIAGGFGAEAAAGGGAAKEQRPWKRGSAEDAAFLMKEAENVIIIPGYGMAVSQAQHVLREMGDVLKANGVNVKYAIHPVAGRMPGHMNVLLAEANVPYDEVFELEDIQGDFAQADVAFVIGANDVVNPAAKTDKSSPIYGMPVFDVDKAKTIFFVKRSMGGVGYSGVDNDVFYMDQTMMLLADAKKMVEEIVKALQH</sequence>
<evidence type="ECO:0000256" key="6">
    <source>
        <dbReference type="ARBA" id="ARBA00022475"/>
    </source>
</evidence>
<feature type="transmembrane region" description="Helical" evidence="16">
    <location>
        <begin position="132"/>
        <end position="154"/>
    </location>
</feature>
<organism evidence="18 19">
    <name type="scientific">Novosphingobium capsulatum</name>
    <dbReference type="NCBI Taxonomy" id="13688"/>
    <lineage>
        <taxon>Bacteria</taxon>
        <taxon>Pseudomonadati</taxon>
        <taxon>Pseudomonadota</taxon>
        <taxon>Alphaproteobacteria</taxon>
        <taxon>Sphingomonadales</taxon>
        <taxon>Sphingomonadaceae</taxon>
        <taxon>Novosphingobium</taxon>
    </lineage>
</organism>
<feature type="transmembrane region" description="Helical" evidence="16">
    <location>
        <begin position="243"/>
        <end position="263"/>
    </location>
</feature>
<feature type="transmembrane region" description="Helical" evidence="16">
    <location>
        <begin position="63"/>
        <end position="78"/>
    </location>
</feature>